<keyword evidence="2" id="KW-0145">Chemotaxis</keyword>
<comment type="caution">
    <text evidence="8">The sequence shown here is derived from an EMBL/GenBank/DDBJ whole genome shotgun (WGS) entry which is preliminary data.</text>
</comment>
<dbReference type="GO" id="GO:0019825">
    <property type="term" value="F:oxygen binding"/>
    <property type="evidence" value="ECO:0007669"/>
    <property type="project" value="InterPro"/>
</dbReference>
<dbReference type="Gene3D" id="1.10.287.950">
    <property type="entry name" value="Methyl-accepting chemotaxis protein"/>
    <property type="match status" value="1"/>
</dbReference>
<evidence type="ECO:0000256" key="3">
    <source>
        <dbReference type="ARBA" id="ARBA00029447"/>
    </source>
</evidence>
<evidence type="ECO:0000256" key="5">
    <source>
        <dbReference type="SAM" id="Coils"/>
    </source>
</evidence>
<dbReference type="RefSeq" id="WP_160785178.1">
    <property type="nucleotide sequence ID" value="NZ_CP086610.1"/>
</dbReference>
<dbReference type="InterPro" id="IPR004089">
    <property type="entry name" value="MCPsignal_dom"/>
</dbReference>
<dbReference type="Pfam" id="PF00015">
    <property type="entry name" value="MCPsignal"/>
    <property type="match status" value="1"/>
</dbReference>
<dbReference type="EMBL" id="WUML01000003">
    <property type="protein sequence ID" value="MXN99780.1"/>
    <property type="molecule type" value="Genomic_DNA"/>
</dbReference>
<dbReference type="Pfam" id="PF11563">
    <property type="entry name" value="Protoglobin"/>
    <property type="match status" value="1"/>
</dbReference>
<comment type="similarity">
    <text evidence="3">Belongs to the methyl-accepting chemotaxis (MCP) protein family.</text>
</comment>
<dbReference type="InterPro" id="IPR051310">
    <property type="entry name" value="MCP_chemotaxis"/>
</dbReference>
<dbReference type="GO" id="GO:0016020">
    <property type="term" value="C:membrane"/>
    <property type="evidence" value="ECO:0007669"/>
    <property type="project" value="UniProtKB-SubCell"/>
</dbReference>
<accession>A0A6N8TB16</accession>
<dbReference type="SUPFAM" id="SSF46458">
    <property type="entry name" value="Globin-like"/>
    <property type="match status" value="1"/>
</dbReference>
<dbReference type="InterPro" id="IPR004090">
    <property type="entry name" value="Chemotax_Me-accpt_rcpt"/>
</dbReference>
<feature type="coiled-coil region" evidence="5">
    <location>
        <begin position="165"/>
        <end position="192"/>
    </location>
</feature>
<dbReference type="SMART" id="SM00283">
    <property type="entry name" value="MA"/>
    <property type="match status" value="1"/>
</dbReference>
<dbReference type="GO" id="GO:0007165">
    <property type="term" value="P:signal transduction"/>
    <property type="evidence" value="ECO:0007669"/>
    <property type="project" value="UniProtKB-KW"/>
</dbReference>
<dbReference type="AlphaFoldDB" id="A0A6N8TB16"/>
<evidence type="ECO:0000256" key="1">
    <source>
        <dbReference type="ARBA" id="ARBA00004370"/>
    </source>
</evidence>
<dbReference type="GO" id="GO:0004888">
    <property type="term" value="F:transmembrane signaling receptor activity"/>
    <property type="evidence" value="ECO:0007669"/>
    <property type="project" value="InterPro"/>
</dbReference>
<dbReference type="InterPro" id="IPR039379">
    <property type="entry name" value="Protoglobin_sensor_dom"/>
</dbReference>
<evidence type="ECO:0000256" key="4">
    <source>
        <dbReference type="PROSITE-ProRule" id="PRU00284"/>
    </source>
</evidence>
<dbReference type="Gene3D" id="1.10.490.10">
    <property type="entry name" value="Globins"/>
    <property type="match status" value="1"/>
</dbReference>
<feature type="domain" description="Methyl-accepting transducer" evidence="6">
    <location>
        <begin position="241"/>
        <end position="470"/>
    </location>
</feature>
<protein>
    <submittedName>
        <fullName evidence="8">Globin-coupled sensor protein</fullName>
    </submittedName>
</protein>
<dbReference type="FunFam" id="1.10.287.950:FF:000001">
    <property type="entry name" value="Methyl-accepting chemotaxis sensory transducer"/>
    <property type="match status" value="1"/>
</dbReference>
<reference evidence="8 9" key="1">
    <citation type="submission" date="2019-12" db="EMBL/GenBank/DDBJ databases">
        <title>Shinella granuli gen. nov., sp. nov., and proposal of the reclassification of Zoogloea ramigera ATCC 19623 as Shinella zoogloeoides sp. nov.</title>
        <authorList>
            <person name="Gao J."/>
        </authorList>
    </citation>
    <scope>NUCLEOTIDE SEQUENCE [LARGE SCALE GENOMIC DNA]</scope>
    <source>
        <strain evidence="8 9">DSM 287</strain>
    </source>
</reference>
<organism evidence="8 9">
    <name type="scientific">Shinella zoogloeoides</name>
    <name type="common">Crabtreella saccharophila</name>
    <dbReference type="NCBI Taxonomy" id="352475"/>
    <lineage>
        <taxon>Bacteria</taxon>
        <taxon>Pseudomonadati</taxon>
        <taxon>Pseudomonadota</taxon>
        <taxon>Alphaproteobacteria</taxon>
        <taxon>Hyphomicrobiales</taxon>
        <taxon>Rhizobiaceae</taxon>
        <taxon>Shinella</taxon>
    </lineage>
</organism>
<dbReference type="PRINTS" id="PR00260">
    <property type="entry name" value="CHEMTRNSDUCR"/>
</dbReference>
<dbReference type="PROSITE" id="PS50885">
    <property type="entry name" value="HAMP"/>
    <property type="match status" value="1"/>
</dbReference>
<dbReference type="GO" id="GO:0020037">
    <property type="term" value="F:heme binding"/>
    <property type="evidence" value="ECO:0007669"/>
    <property type="project" value="InterPro"/>
</dbReference>
<evidence type="ECO:0000259" key="6">
    <source>
        <dbReference type="PROSITE" id="PS50111"/>
    </source>
</evidence>
<dbReference type="InterPro" id="IPR009050">
    <property type="entry name" value="Globin-like_sf"/>
</dbReference>
<gene>
    <name evidence="8" type="ORF">GR156_05665</name>
</gene>
<evidence type="ECO:0000313" key="8">
    <source>
        <dbReference type="EMBL" id="MXN99780.1"/>
    </source>
</evidence>
<evidence type="ECO:0000256" key="2">
    <source>
        <dbReference type="ARBA" id="ARBA00022500"/>
    </source>
</evidence>
<comment type="subcellular location">
    <subcellularLocation>
        <location evidence="1">Membrane</location>
    </subcellularLocation>
</comment>
<dbReference type="PANTHER" id="PTHR43531:SF11">
    <property type="entry name" value="METHYL-ACCEPTING CHEMOTAXIS PROTEIN 3"/>
    <property type="match status" value="1"/>
</dbReference>
<dbReference type="InterPro" id="IPR044398">
    <property type="entry name" value="Globin-sensor_dom"/>
</dbReference>
<proteinExistence type="inferred from homology"/>
<dbReference type="PROSITE" id="PS50111">
    <property type="entry name" value="CHEMOTAXIS_TRANSDUC_2"/>
    <property type="match status" value="1"/>
</dbReference>
<name>A0A6N8TB16_SHIZO</name>
<dbReference type="OrthoDB" id="266313at2"/>
<dbReference type="SUPFAM" id="SSF58104">
    <property type="entry name" value="Methyl-accepting chemotaxis protein (MCP) signaling domain"/>
    <property type="match status" value="1"/>
</dbReference>
<evidence type="ECO:0000259" key="7">
    <source>
        <dbReference type="PROSITE" id="PS50885"/>
    </source>
</evidence>
<dbReference type="GO" id="GO:0006935">
    <property type="term" value="P:chemotaxis"/>
    <property type="evidence" value="ECO:0007669"/>
    <property type="project" value="UniProtKB-KW"/>
</dbReference>
<dbReference type="PANTHER" id="PTHR43531">
    <property type="entry name" value="PROTEIN ICFG"/>
    <property type="match status" value="1"/>
</dbReference>
<keyword evidence="4" id="KW-0807">Transducer</keyword>
<feature type="domain" description="HAMP" evidence="7">
    <location>
        <begin position="184"/>
        <end position="236"/>
    </location>
</feature>
<dbReference type="InterPro" id="IPR012292">
    <property type="entry name" value="Globin/Proto"/>
</dbReference>
<evidence type="ECO:0000313" key="9">
    <source>
        <dbReference type="Proteomes" id="UP000440304"/>
    </source>
</evidence>
<dbReference type="CDD" id="cd11386">
    <property type="entry name" value="MCP_signal"/>
    <property type="match status" value="1"/>
</dbReference>
<dbReference type="CDD" id="cd01068">
    <property type="entry name" value="globin_sensor"/>
    <property type="match status" value="1"/>
</dbReference>
<dbReference type="Proteomes" id="UP000440304">
    <property type="component" value="Unassembled WGS sequence"/>
</dbReference>
<dbReference type="InterPro" id="IPR003660">
    <property type="entry name" value="HAMP_dom"/>
</dbReference>
<keyword evidence="5" id="KW-0175">Coiled coil</keyword>
<sequence>MSAQDAKTQQLNERLQFVDFDAGQREALKRALPTISASLDGALDIFYGKARATPETARFFANEAHIQSAKGRQVKHWEVIGSAKFDTHYVDAVTTIGKTHARLGLEPRWYIGGYALILEAIVDSVIKKHLEGFLYRKKAEALGEEITAIVKAALVDMDYAISVYLDALQEEREKSEAERQALNAQQEEALGAIDTSLNRLAGGDLTASIAKPLAPQFERLRSNFNAAIEKLDDTLGAIVTAADDAAGNSGELVHATDDMAKRTEQQAASLEETAAAVEEITTISREAAQRAEEARRVVGSATEEAKRSGAVVEQAVTAMGAIQESSGKITQIIGVIDQISFQTNLLALNAGVEAARAGEAGKGFAVVAQEVRELAQKSAEAAKEIKALIDKSFADVQLGVSLVHQTGEALHHIGEQVVHINGHIDAIASSAREQSAGIAEINTAVGSMDQMTQQNAAMVEQTNAATHNLMKISTTLKGLVDRFTVSAGRSQPAARPAQRRYG</sequence>